<gene>
    <name evidence="2" type="ORF">ABID49_002118</name>
</gene>
<dbReference type="NCBIfam" id="NF033746">
    <property type="entry name" value="class_D_sortase"/>
    <property type="match status" value="1"/>
</dbReference>
<dbReference type="GO" id="GO:0016787">
    <property type="term" value="F:hydrolase activity"/>
    <property type="evidence" value="ECO:0007669"/>
    <property type="project" value="UniProtKB-KW"/>
</dbReference>
<sequence>MRQAGLFLMIAGVALLLLMAWPYVDHVRKQHAALDEAHARLSEMNPIAKENFLTDGFSSAAAPSVGEPADPLPAVEFTAADGEVVGLLVVPKLDKELPLVEGADEESLAMGVGHVARTAYPGQGDQIVVSGHRDTVFTRFGELDIGDTFVVRMPYGDFEYRIHHTRIVSADDLTVIGPTGEEELVVTTCYPFHALAHATERFIFYAVPR</sequence>
<dbReference type="Pfam" id="PF04203">
    <property type="entry name" value="Sortase"/>
    <property type="match status" value="1"/>
</dbReference>
<reference evidence="2 3" key="1">
    <citation type="submission" date="2024-06" db="EMBL/GenBank/DDBJ databases">
        <title>Genomic Encyclopedia of Type Strains, Phase IV (KMG-IV): sequencing the most valuable type-strain genomes for metagenomic binning, comparative biology and taxonomic classification.</title>
        <authorList>
            <person name="Goeker M."/>
        </authorList>
    </citation>
    <scope>NUCLEOTIDE SEQUENCE [LARGE SCALE GENOMIC DNA]</scope>
    <source>
        <strain evidence="2 3">DSM 26128</strain>
    </source>
</reference>
<dbReference type="SUPFAM" id="SSF63817">
    <property type="entry name" value="Sortase"/>
    <property type="match status" value="1"/>
</dbReference>
<dbReference type="EMBL" id="JBEPLW010000017">
    <property type="protein sequence ID" value="MET3576203.1"/>
    <property type="molecule type" value="Genomic_DNA"/>
</dbReference>
<dbReference type="CDD" id="cd05828">
    <property type="entry name" value="Sortase_D_1"/>
    <property type="match status" value="1"/>
</dbReference>
<evidence type="ECO:0000256" key="1">
    <source>
        <dbReference type="ARBA" id="ARBA00022801"/>
    </source>
</evidence>
<evidence type="ECO:0000313" key="2">
    <source>
        <dbReference type="EMBL" id="MET3576203.1"/>
    </source>
</evidence>
<accession>A0ABV2GD49</accession>
<dbReference type="InterPro" id="IPR023365">
    <property type="entry name" value="Sortase_dom-sf"/>
</dbReference>
<keyword evidence="1 2" id="KW-0378">Hydrolase</keyword>
<dbReference type="Proteomes" id="UP001549099">
    <property type="component" value="Unassembled WGS sequence"/>
</dbReference>
<comment type="caution">
    <text evidence="2">The sequence shown here is derived from an EMBL/GenBank/DDBJ whole genome shotgun (WGS) entry which is preliminary data.</text>
</comment>
<evidence type="ECO:0000313" key="3">
    <source>
        <dbReference type="Proteomes" id="UP001549099"/>
    </source>
</evidence>
<proteinExistence type="predicted"/>
<organism evidence="2 3">
    <name type="scientific">Bhargavaea ullalensis</name>
    <dbReference type="NCBI Taxonomy" id="1265685"/>
    <lineage>
        <taxon>Bacteria</taxon>
        <taxon>Bacillati</taxon>
        <taxon>Bacillota</taxon>
        <taxon>Bacilli</taxon>
        <taxon>Bacillales</taxon>
        <taxon>Caryophanaceae</taxon>
        <taxon>Bhargavaea</taxon>
    </lineage>
</organism>
<dbReference type="EC" id="3.4.22.70" evidence="2"/>
<dbReference type="RefSeq" id="WP_354198038.1">
    <property type="nucleotide sequence ID" value="NZ_JBEPLW010000017.1"/>
</dbReference>
<dbReference type="InterPro" id="IPR005754">
    <property type="entry name" value="Sortase"/>
</dbReference>
<name>A0ABV2GD49_9BACL</name>
<dbReference type="Gene3D" id="2.40.260.10">
    <property type="entry name" value="Sortase"/>
    <property type="match status" value="1"/>
</dbReference>
<keyword evidence="3" id="KW-1185">Reference proteome</keyword>
<dbReference type="NCBIfam" id="TIGR01076">
    <property type="entry name" value="sortase_fam"/>
    <property type="match status" value="1"/>
</dbReference>
<dbReference type="InterPro" id="IPR041999">
    <property type="entry name" value="Sortase_D_1"/>
</dbReference>
<dbReference type="InterPro" id="IPR053525">
    <property type="entry name" value="Sortase_D"/>
</dbReference>
<protein>
    <submittedName>
        <fullName evidence="2">Sortase A</fullName>
        <ecNumber evidence="2">3.4.22.70</ecNumber>
    </submittedName>
</protein>